<reference evidence="2 3" key="1">
    <citation type="journal article" date="2019" name="Int. J. Syst. Evol. Microbiol.">
        <title>The Global Catalogue of Microorganisms (GCM) 10K type strain sequencing project: providing services to taxonomists for standard genome sequencing and annotation.</title>
        <authorList>
            <consortium name="The Broad Institute Genomics Platform"/>
            <consortium name="The Broad Institute Genome Sequencing Center for Infectious Disease"/>
            <person name="Wu L."/>
            <person name="Ma J."/>
        </authorList>
    </citation>
    <scope>NUCLEOTIDE SEQUENCE [LARGE SCALE GENOMIC DNA]</scope>
    <source>
        <strain evidence="2 3">JCM 14924</strain>
    </source>
</reference>
<evidence type="ECO:0000256" key="1">
    <source>
        <dbReference type="SAM" id="MobiDB-lite"/>
    </source>
</evidence>
<sequence>MCTRPAGMRTGRAGAAAPVRSGGAGFPVTHTCRITGRTRTSSDAGWQGVDLRQGLGHVRGGFGNCRAGFAA</sequence>
<gene>
    <name evidence="2" type="ORF">GCM10009787_28260</name>
</gene>
<evidence type="ECO:0000313" key="3">
    <source>
        <dbReference type="Proteomes" id="UP001501391"/>
    </source>
</evidence>
<feature type="region of interest" description="Disordered" evidence="1">
    <location>
        <begin position="1"/>
        <end position="22"/>
    </location>
</feature>
<proteinExistence type="predicted"/>
<dbReference type="Proteomes" id="UP001501391">
    <property type="component" value="Unassembled WGS sequence"/>
</dbReference>
<comment type="caution">
    <text evidence="2">The sequence shown here is derived from an EMBL/GenBank/DDBJ whole genome shotgun (WGS) entry which is preliminary data.</text>
</comment>
<accession>A0ABN3BHK3</accession>
<keyword evidence="3" id="KW-1185">Reference proteome</keyword>
<protein>
    <submittedName>
        <fullName evidence="2">Uncharacterized protein</fullName>
    </submittedName>
</protein>
<organism evidence="2 3">
    <name type="scientific">Streptomyces bangladeshensis</name>
    <dbReference type="NCBI Taxonomy" id="295352"/>
    <lineage>
        <taxon>Bacteria</taxon>
        <taxon>Bacillati</taxon>
        <taxon>Actinomycetota</taxon>
        <taxon>Actinomycetes</taxon>
        <taxon>Kitasatosporales</taxon>
        <taxon>Streptomycetaceae</taxon>
        <taxon>Streptomyces</taxon>
    </lineage>
</organism>
<name>A0ABN3BHK3_9ACTN</name>
<feature type="compositionally biased region" description="Low complexity" evidence="1">
    <location>
        <begin position="1"/>
        <end position="18"/>
    </location>
</feature>
<evidence type="ECO:0000313" key="2">
    <source>
        <dbReference type="EMBL" id="GAA2195971.1"/>
    </source>
</evidence>
<dbReference type="EMBL" id="BAAAOQ010000008">
    <property type="protein sequence ID" value="GAA2195971.1"/>
    <property type="molecule type" value="Genomic_DNA"/>
</dbReference>